<dbReference type="SMART" id="SM00829">
    <property type="entry name" value="PKS_ER"/>
    <property type="match status" value="1"/>
</dbReference>
<keyword evidence="5" id="KW-1185">Reference proteome</keyword>
<keyword evidence="1" id="KW-0521">NADP</keyword>
<accession>A0A918ZRC2</accession>
<dbReference type="Proteomes" id="UP000603227">
    <property type="component" value="Unassembled WGS sequence"/>
</dbReference>
<dbReference type="SUPFAM" id="SSF50129">
    <property type="entry name" value="GroES-like"/>
    <property type="match status" value="1"/>
</dbReference>
<reference evidence="4" key="1">
    <citation type="journal article" date="2014" name="Int. J. Syst. Evol. Microbiol.">
        <title>Complete genome sequence of Corynebacterium casei LMG S-19264T (=DSM 44701T), isolated from a smear-ripened cheese.</title>
        <authorList>
            <consortium name="US DOE Joint Genome Institute (JGI-PGF)"/>
            <person name="Walter F."/>
            <person name="Albersmeier A."/>
            <person name="Kalinowski J."/>
            <person name="Ruckert C."/>
        </authorList>
    </citation>
    <scope>NUCLEOTIDE SEQUENCE</scope>
    <source>
        <strain evidence="4">CGMCC 4.7403</strain>
    </source>
</reference>
<dbReference type="GO" id="GO:0070402">
    <property type="term" value="F:NADPH binding"/>
    <property type="evidence" value="ECO:0007669"/>
    <property type="project" value="TreeGrafter"/>
</dbReference>
<feature type="domain" description="Enoyl reductase (ER)" evidence="3">
    <location>
        <begin position="11"/>
        <end position="325"/>
    </location>
</feature>
<dbReference type="InterPro" id="IPR013154">
    <property type="entry name" value="ADH-like_N"/>
</dbReference>
<dbReference type="Pfam" id="PF08240">
    <property type="entry name" value="ADH_N"/>
    <property type="match status" value="1"/>
</dbReference>
<name>A0A918ZRC2_9ACTN</name>
<gene>
    <name evidence="4" type="ORF">GCM10017771_90020</name>
</gene>
<dbReference type="RefSeq" id="WP_189788191.1">
    <property type="nucleotide sequence ID" value="NZ_BNAT01000064.1"/>
</dbReference>
<organism evidence="4 5">
    <name type="scientific">Streptomyces capitiformicae</name>
    <dbReference type="NCBI Taxonomy" id="2014920"/>
    <lineage>
        <taxon>Bacteria</taxon>
        <taxon>Bacillati</taxon>
        <taxon>Actinomycetota</taxon>
        <taxon>Actinomycetes</taxon>
        <taxon>Kitasatosporales</taxon>
        <taxon>Streptomycetaceae</taxon>
        <taxon>Streptomyces</taxon>
    </lineage>
</organism>
<evidence type="ECO:0000313" key="4">
    <source>
        <dbReference type="EMBL" id="GHE66320.1"/>
    </source>
</evidence>
<comment type="caution">
    <text evidence="4">The sequence shown here is derived from an EMBL/GenBank/DDBJ whole genome shotgun (WGS) entry which is preliminary data.</text>
</comment>
<evidence type="ECO:0000256" key="2">
    <source>
        <dbReference type="ARBA" id="ARBA00023002"/>
    </source>
</evidence>
<evidence type="ECO:0000256" key="1">
    <source>
        <dbReference type="ARBA" id="ARBA00022857"/>
    </source>
</evidence>
<dbReference type="SUPFAM" id="SSF51735">
    <property type="entry name" value="NAD(P)-binding Rossmann-fold domains"/>
    <property type="match status" value="1"/>
</dbReference>
<dbReference type="AlphaFoldDB" id="A0A918ZRC2"/>
<keyword evidence="2" id="KW-0560">Oxidoreductase</keyword>
<dbReference type="CDD" id="cd08268">
    <property type="entry name" value="MDR2"/>
    <property type="match status" value="1"/>
</dbReference>
<evidence type="ECO:0000313" key="5">
    <source>
        <dbReference type="Proteomes" id="UP000603227"/>
    </source>
</evidence>
<dbReference type="InterPro" id="IPR036291">
    <property type="entry name" value="NAD(P)-bd_dom_sf"/>
</dbReference>
<dbReference type="EMBL" id="BNAT01000064">
    <property type="protein sequence ID" value="GHE66320.1"/>
    <property type="molecule type" value="Genomic_DNA"/>
</dbReference>
<dbReference type="GO" id="GO:0016651">
    <property type="term" value="F:oxidoreductase activity, acting on NAD(P)H"/>
    <property type="evidence" value="ECO:0007669"/>
    <property type="project" value="TreeGrafter"/>
</dbReference>
<dbReference type="InterPro" id="IPR013149">
    <property type="entry name" value="ADH-like_C"/>
</dbReference>
<sequence>MAKTVRFSTEGGPEVLELVDAEIGEPGPGELRMRVEAIGLNRAEAMFRSGTYFERPNEFPARLGYSASGVVEAVGPDVTGLTPGDPVSSISGFSMRDYGVYGEQAIVPASAVLRPPDGHDAIQTVALWSPFLTAYGALIDEGGVRPGDHVLITAASSSVGLAMIDVANHIGAIPIAATRTTAKRQRLLEAGAPHVIVTDDEDIVERTREITSGHGAEFVFDAVAGQGVRALVSAAAKGGAVVIYGSLDTQDTPFPLGLGARTMRQFNLFDLALEPERLSRAELFIRAGVRAGTFRPQVDRTFDLTDIAAAHRYMEENAQFGKVVVTVGG</sequence>
<protein>
    <submittedName>
        <fullName evidence="4">NADPH:quinone reductase</fullName>
    </submittedName>
</protein>
<dbReference type="PANTHER" id="PTHR48106:SF5">
    <property type="entry name" value="ZINC-CONTAINING ALCOHOL DEHYDROGENASE"/>
    <property type="match status" value="1"/>
</dbReference>
<dbReference type="Pfam" id="PF00107">
    <property type="entry name" value="ADH_zinc_N"/>
    <property type="match status" value="1"/>
</dbReference>
<evidence type="ECO:0000259" key="3">
    <source>
        <dbReference type="SMART" id="SM00829"/>
    </source>
</evidence>
<dbReference type="PANTHER" id="PTHR48106">
    <property type="entry name" value="QUINONE OXIDOREDUCTASE PIG3-RELATED"/>
    <property type="match status" value="1"/>
</dbReference>
<reference evidence="4" key="2">
    <citation type="submission" date="2020-09" db="EMBL/GenBank/DDBJ databases">
        <authorList>
            <person name="Sun Q."/>
            <person name="Zhou Y."/>
        </authorList>
    </citation>
    <scope>NUCLEOTIDE SEQUENCE</scope>
    <source>
        <strain evidence="4">CGMCC 4.7403</strain>
    </source>
</reference>
<dbReference type="Gene3D" id="3.40.50.720">
    <property type="entry name" value="NAD(P)-binding Rossmann-like Domain"/>
    <property type="match status" value="1"/>
</dbReference>
<dbReference type="Gene3D" id="3.90.180.10">
    <property type="entry name" value="Medium-chain alcohol dehydrogenases, catalytic domain"/>
    <property type="match status" value="1"/>
</dbReference>
<dbReference type="InterPro" id="IPR020843">
    <property type="entry name" value="ER"/>
</dbReference>
<proteinExistence type="predicted"/>
<dbReference type="InterPro" id="IPR011032">
    <property type="entry name" value="GroES-like_sf"/>
</dbReference>